<accession>A0A1X7FIG8</accession>
<dbReference type="STRING" id="286727.SAMN02982917_2911"/>
<dbReference type="EMBL" id="FXAK01000005">
    <property type="protein sequence ID" value="SMF52647.1"/>
    <property type="molecule type" value="Genomic_DNA"/>
</dbReference>
<dbReference type="Proteomes" id="UP000192936">
    <property type="component" value="Unassembled WGS sequence"/>
</dbReference>
<evidence type="ECO:0000256" key="1">
    <source>
        <dbReference type="SAM" id="MobiDB-lite"/>
    </source>
</evidence>
<evidence type="ECO:0000313" key="2">
    <source>
        <dbReference type="EMBL" id="SMF52647.1"/>
    </source>
</evidence>
<protein>
    <submittedName>
        <fullName evidence="2">Uncharacterized protein</fullName>
    </submittedName>
</protein>
<proteinExistence type="predicted"/>
<gene>
    <name evidence="2" type="ORF">SAMN02982917_2911</name>
</gene>
<feature type="region of interest" description="Disordered" evidence="1">
    <location>
        <begin position="1"/>
        <end position="28"/>
    </location>
</feature>
<sequence length="794" mass="86320">MVRGSRGVDSRNRHAVHPPHPDPLPGGEREIFPGWSKCALKAAALALGLLLPAMVLPALAASSPVPAATAQQTVPRTILALVDLREESTIRLSRIHTMVELPLNHLGLSVVYWNVADGLPDLSRYPDLRGVVTWFAGEPFTDVGAYIAWAGKAMDRGVRFAVLGQSGVRLERGGKPVPLALSNRFFARFGLRDDDGYSDLTYKSKPVLADGMIGFERPLSGVLPGYPLFRKTDGRFASHLVMRRGDDPASDSHLVVTGPAGGLVTDGYSRYFDAEFNRRQWIVDPFAFFRDSFATDDLPKPDVTTLSGRRIYFSHIDGDGWRNVTEVAPYAARRVLSADMVRTAAIEPFPDLPVSVAPIVGDLDPTWKGTPESLEAAKKLFALPQVEPSSHTWTHPFQWSFFKDYSRQNEAPFLNRDSSYRPGKADEHAAEEAGEVSDIGRYAVPRAYLQQPFDLDQEIAGALDYFTRLAPAGKRAVLVQWSGDTSPFEAALAAVRKAGGVNINGGDARFDADFPSITGLPPIGLPVGAERQIYAAGSNENTYTELWTGRFYGYRNLINTMRHAGSPIRLKPFNVYYHMYSGQKAASLNALVSVLTAARGQELAPVAASTYARIAEGFYTTRFEPLEGGSDGGRRWRVRDRGALNTLRFDHASTSAVDFARSSGVLGQRHSQGGLYVALDPAAAEPVVALTETDRADRDPLAATPYLVQGRWTFSALAADGQGFRVAATGYGEGAMVWHVPRPGRWTITAERDGSRLWSGSADADADGRLALTVPVSAIAPLLLRLRPAEATAG</sequence>
<dbReference type="PANTHER" id="PTHR35882:SF2">
    <property type="entry name" value="PELA"/>
    <property type="match status" value="1"/>
</dbReference>
<dbReference type="AlphaFoldDB" id="A0A1X7FIG8"/>
<organism evidence="2 3">
    <name type="scientific">Azospirillum oryzae</name>
    <dbReference type="NCBI Taxonomy" id="286727"/>
    <lineage>
        <taxon>Bacteria</taxon>
        <taxon>Pseudomonadati</taxon>
        <taxon>Pseudomonadota</taxon>
        <taxon>Alphaproteobacteria</taxon>
        <taxon>Rhodospirillales</taxon>
        <taxon>Azospirillaceae</taxon>
        <taxon>Azospirillum</taxon>
    </lineage>
</organism>
<dbReference type="CDD" id="cd10922">
    <property type="entry name" value="CE4_PelA_like_C"/>
    <property type="match status" value="1"/>
</dbReference>
<reference evidence="2 3" key="1">
    <citation type="submission" date="2017-04" db="EMBL/GenBank/DDBJ databases">
        <authorList>
            <person name="Afonso C.L."/>
            <person name="Miller P.J."/>
            <person name="Scott M.A."/>
            <person name="Spackman E."/>
            <person name="Goraichik I."/>
            <person name="Dimitrov K.M."/>
            <person name="Suarez D.L."/>
            <person name="Swayne D.E."/>
        </authorList>
    </citation>
    <scope>NUCLEOTIDE SEQUENCE [LARGE SCALE GENOMIC DNA]</scope>
    <source>
        <strain evidence="2 3">A2P</strain>
    </source>
</reference>
<feature type="compositionally biased region" description="Basic and acidic residues" evidence="1">
    <location>
        <begin position="1"/>
        <end position="12"/>
    </location>
</feature>
<name>A0A1X7FIG8_9PROT</name>
<dbReference type="PANTHER" id="PTHR35882">
    <property type="entry name" value="PELA"/>
    <property type="match status" value="1"/>
</dbReference>
<evidence type="ECO:0000313" key="3">
    <source>
        <dbReference type="Proteomes" id="UP000192936"/>
    </source>
</evidence>
<feature type="region of interest" description="Disordered" evidence="1">
    <location>
        <begin position="413"/>
        <end position="432"/>
    </location>
</feature>